<dbReference type="RefSeq" id="WP_109904012.1">
    <property type="nucleotide sequence ID" value="NZ_QGLE01000003.1"/>
</dbReference>
<dbReference type="InterPro" id="IPR011250">
    <property type="entry name" value="OMP/PagP_B-barrel"/>
</dbReference>
<feature type="signal peptide" evidence="2">
    <location>
        <begin position="1"/>
        <end position="31"/>
    </location>
</feature>
<dbReference type="GO" id="GO:0055085">
    <property type="term" value="P:transmembrane transport"/>
    <property type="evidence" value="ECO:0007669"/>
    <property type="project" value="TreeGrafter"/>
</dbReference>
<accession>A0A317ED32</accession>
<dbReference type="OrthoDB" id="9807574at2"/>
<reference evidence="3 4" key="1">
    <citation type="submission" date="2018-05" db="EMBL/GenBank/DDBJ databases">
        <title>Zavarzinia sp. HR-AS.</title>
        <authorList>
            <person name="Lee Y."/>
            <person name="Jeon C.O."/>
        </authorList>
    </citation>
    <scope>NUCLEOTIDE SEQUENCE [LARGE SCALE GENOMIC DNA]</scope>
    <source>
        <strain evidence="3 4">HR-AS</strain>
    </source>
</reference>
<dbReference type="InterPro" id="IPR005618">
    <property type="entry name" value="OMPW"/>
</dbReference>
<organism evidence="3 4">
    <name type="scientific">Zavarzinia aquatilis</name>
    <dbReference type="NCBI Taxonomy" id="2211142"/>
    <lineage>
        <taxon>Bacteria</taxon>
        <taxon>Pseudomonadati</taxon>
        <taxon>Pseudomonadota</taxon>
        <taxon>Alphaproteobacteria</taxon>
        <taxon>Rhodospirillales</taxon>
        <taxon>Zavarziniaceae</taxon>
        <taxon>Zavarzinia</taxon>
    </lineage>
</organism>
<dbReference type="Gene3D" id="2.40.160.20">
    <property type="match status" value="1"/>
</dbReference>
<evidence type="ECO:0000256" key="1">
    <source>
        <dbReference type="ARBA" id="ARBA00009330"/>
    </source>
</evidence>
<dbReference type="Proteomes" id="UP000245461">
    <property type="component" value="Unassembled WGS sequence"/>
</dbReference>
<evidence type="ECO:0000256" key="2">
    <source>
        <dbReference type="SAM" id="SignalP"/>
    </source>
</evidence>
<keyword evidence="2" id="KW-0732">Signal</keyword>
<dbReference type="Pfam" id="PF03922">
    <property type="entry name" value="OmpW"/>
    <property type="match status" value="1"/>
</dbReference>
<sequence length="220" mass="23527">MKHNVKAGLSAAAILAAGLGFGLVDTTAAQAAEQSPWMIRGRALIVLPEEDLTGSNSAALNGADVQIDDSVVPELDITYFFTKNIAAELILGTTPHDVKAKRTALGDLDLGKTWLLPPTLTLQYHFAPEAKIRPYVGVGVNYTIFYGQDGEKAPVSKVEYDNGFGWALQAGVDIPLDDHWALNVDVKQIFLSTTATVNGAIKADVDINPLLVGFGVGYRF</sequence>
<dbReference type="AlphaFoldDB" id="A0A317ED32"/>
<dbReference type="PANTHER" id="PTHR36920">
    <property type="match status" value="1"/>
</dbReference>
<feature type="chain" id="PRO_5016275572" evidence="2">
    <location>
        <begin position="32"/>
        <end position="220"/>
    </location>
</feature>
<comment type="similarity">
    <text evidence="1">Belongs to the OmpW/AlkL family.</text>
</comment>
<gene>
    <name evidence="3" type="ORF">DKG74_06825</name>
</gene>
<evidence type="ECO:0000313" key="3">
    <source>
        <dbReference type="EMBL" id="PWR24512.1"/>
    </source>
</evidence>
<dbReference type="SUPFAM" id="SSF56925">
    <property type="entry name" value="OMPA-like"/>
    <property type="match status" value="1"/>
</dbReference>
<name>A0A317ED32_9PROT</name>
<dbReference type="PANTHER" id="PTHR36920:SF1">
    <property type="entry name" value="OUTER MEMBRANE PROTEIN W"/>
    <property type="match status" value="1"/>
</dbReference>
<dbReference type="EMBL" id="QGLE01000003">
    <property type="protein sequence ID" value="PWR24512.1"/>
    <property type="molecule type" value="Genomic_DNA"/>
</dbReference>
<dbReference type="GO" id="GO:0019867">
    <property type="term" value="C:outer membrane"/>
    <property type="evidence" value="ECO:0007669"/>
    <property type="project" value="InterPro"/>
</dbReference>
<comment type="caution">
    <text evidence="3">The sequence shown here is derived from an EMBL/GenBank/DDBJ whole genome shotgun (WGS) entry which is preliminary data.</text>
</comment>
<keyword evidence="4" id="KW-1185">Reference proteome</keyword>
<protein>
    <submittedName>
        <fullName evidence="3">OmpW family protein</fullName>
    </submittedName>
</protein>
<evidence type="ECO:0000313" key="4">
    <source>
        <dbReference type="Proteomes" id="UP000245461"/>
    </source>
</evidence>
<proteinExistence type="inferred from homology"/>